<keyword evidence="6" id="KW-0326">Glycosidase</keyword>
<dbReference type="SUPFAM" id="SSF49785">
    <property type="entry name" value="Galactose-binding domain-like"/>
    <property type="match status" value="2"/>
</dbReference>
<organism evidence="9 10">
    <name type="scientific">Dysgonomonas alginatilytica</name>
    <dbReference type="NCBI Taxonomy" id="1605892"/>
    <lineage>
        <taxon>Bacteria</taxon>
        <taxon>Pseudomonadati</taxon>
        <taxon>Bacteroidota</taxon>
        <taxon>Bacteroidia</taxon>
        <taxon>Bacteroidales</taxon>
        <taxon>Dysgonomonadaceae</taxon>
        <taxon>Dysgonomonas</taxon>
    </lineage>
</organism>
<name>A0A2V3PVU3_9BACT</name>
<reference evidence="9 10" key="1">
    <citation type="submission" date="2018-03" db="EMBL/GenBank/DDBJ databases">
        <title>Genomic Encyclopedia of Archaeal and Bacterial Type Strains, Phase II (KMG-II): from individual species to whole genera.</title>
        <authorList>
            <person name="Goeker M."/>
        </authorList>
    </citation>
    <scope>NUCLEOTIDE SEQUENCE [LARGE SCALE GENOMIC DNA]</scope>
    <source>
        <strain evidence="9 10">DSM 100214</strain>
    </source>
</reference>
<dbReference type="InterPro" id="IPR017853">
    <property type="entry name" value="GH"/>
</dbReference>
<evidence type="ECO:0000256" key="6">
    <source>
        <dbReference type="ARBA" id="ARBA00023295"/>
    </source>
</evidence>
<dbReference type="PANTHER" id="PTHR10030">
    <property type="entry name" value="ALPHA-L-FUCOSIDASE"/>
    <property type="match status" value="1"/>
</dbReference>
<protein>
    <recommendedName>
        <fullName evidence="3">alpha-L-fucosidase</fullName>
        <ecNumber evidence="3">3.2.1.51</ecNumber>
    </recommendedName>
</protein>
<dbReference type="GO" id="GO:0004560">
    <property type="term" value="F:alpha-L-fucosidase activity"/>
    <property type="evidence" value="ECO:0007669"/>
    <property type="project" value="InterPro"/>
</dbReference>
<dbReference type="EMBL" id="QICL01000001">
    <property type="protein sequence ID" value="PXV68914.1"/>
    <property type="molecule type" value="Genomic_DNA"/>
</dbReference>
<evidence type="ECO:0000256" key="7">
    <source>
        <dbReference type="SAM" id="SignalP"/>
    </source>
</evidence>
<dbReference type="InterPro" id="IPR016286">
    <property type="entry name" value="FUC_metazoa-typ"/>
</dbReference>
<dbReference type="GO" id="GO:0005764">
    <property type="term" value="C:lysosome"/>
    <property type="evidence" value="ECO:0007669"/>
    <property type="project" value="TreeGrafter"/>
</dbReference>
<dbReference type="RefSeq" id="WP_221409205.1">
    <property type="nucleotide sequence ID" value="NZ_QICL01000001.1"/>
</dbReference>
<dbReference type="PANTHER" id="PTHR10030:SF37">
    <property type="entry name" value="ALPHA-L-FUCOSIDASE-RELATED"/>
    <property type="match status" value="1"/>
</dbReference>
<dbReference type="Pfam" id="PF01120">
    <property type="entry name" value="Alpha_L_fucos"/>
    <property type="match status" value="1"/>
</dbReference>
<evidence type="ECO:0000313" key="10">
    <source>
        <dbReference type="Proteomes" id="UP000247973"/>
    </source>
</evidence>
<keyword evidence="10" id="KW-1185">Reference proteome</keyword>
<dbReference type="InterPro" id="IPR057739">
    <property type="entry name" value="Glyco_hydro_29_N"/>
</dbReference>
<gene>
    <name evidence="9" type="ORF">CLV62_101180</name>
</gene>
<feature type="domain" description="F5/8 type C" evidence="8">
    <location>
        <begin position="341"/>
        <end position="480"/>
    </location>
</feature>
<dbReference type="SMART" id="SM00812">
    <property type="entry name" value="Alpha_L_fucos"/>
    <property type="match status" value="1"/>
</dbReference>
<evidence type="ECO:0000256" key="5">
    <source>
        <dbReference type="ARBA" id="ARBA00022801"/>
    </source>
</evidence>
<dbReference type="InterPro" id="IPR000421">
    <property type="entry name" value="FA58C"/>
</dbReference>
<accession>A0A2V3PVU3</accession>
<dbReference type="GO" id="GO:0006004">
    <property type="term" value="P:fucose metabolic process"/>
    <property type="evidence" value="ECO:0007669"/>
    <property type="project" value="InterPro"/>
</dbReference>
<evidence type="ECO:0000256" key="2">
    <source>
        <dbReference type="ARBA" id="ARBA00007951"/>
    </source>
</evidence>
<dbReference type="Proteomes" id="UP000247973">
    <property type="component" value="Unassembled WGS sequence"/>
</dbReference>
<keyword evidence="4 7" id="KW-0732">Signal</keyword>
<feature type="signal peptide" evidence="7">
    <location>
        <begin position="1"/>
        <end position="26"/>
    </location>
</feature>
<evidence type="ECO:0000313" key="9">
    <source>
        <dbReference type="EMBL" id="PXV68914.1"/>
    </source>
</evidence>
<evidence type="ECO:0000256" key="4">
    <source>
        <dbReference type="ARBA" id="ARBA00022729"/>
    </source>
</evidence>
<dbReference type="InterPro" id="IPR000933">
    <property type="entry name" value="Glyco_hydro_29"/>
</dbReference>
<dbReference type="SUPFAM" id="SSF51445">
    <property type="entry name" value="(Trans)glycosidases"/>
    <property type="match status" value="1"/>
</dbReference>
<dbReference type="GO" id="GO:0016139">
    <property type="term" value="P:glycoside catabolic process"/>
    <property type="evidence" value="ECO:0007669"/>
    <property type="project" value="TreeGrafter"/>
</dbReference>
<dbReference type="Pfam" id="PF00754">
    <property type="entry name" value="F5_F8_type_C"/>
    <property type="match status" value="2"/>
</dbReference>
<dbReference type="InterPro" id="IPR026876">
    <property type="entry name" value="Fn3_assoc_repeat"/>
</dbReference>
<dbReference type="InterPro" id="IPR008979">
    <property type="entry name" value="Galactose-bd-like_sf"/>
</dbReference>
<feature type="chain" id="PRO_5016109350" description="alpha-L-fucosidase" evidence="7">
    <location>
        <begin position="27"/>
        <end position="689"/>
    </location>
</feature>
<dbReference type="FunFam" id="3.20.20.80:FF:000052">
    <property type="entry name" value="Putative alpha-L-fucosidase 1"/>
    <property type="match status" value="1"/>
</dbReference>
<dbReference type="AlphaFoldDB" id="A0A2V3PVU3"/>
<dbReference type="Gene3D" id="3.20.20.80">
    <property type="entry name" value="Glycosidases"/>
    <property type="match status" value="1"/>
</dbReference>
<comment type="function">
    <text evidence="1">Alpha-L-fucosidase is responsible for hydrolyzing the alpha-1,6-linked fucose joined to the reducing-end N-acetylglucosamine of the carbohydrate moieties of glycoproteins.</text>
</comment>
<dbReference type="Pfam" id="PF13287">
    <property type="entry name" value="Fn3_assoc"/>
    <property type="match status" value="1"/>
</dbReference>
<dbReference type="EC" id="3.2.1.51" evidence="3"/>
<dbReference type="Gene3D" id="2.60.120.260">
    <property type="entry name" value="Galactose-binding domain-like"/>
    <property type="match status" value="2"/>
</dbReference>
<proteinExistence type="inferred from homology"/>
<comment type="similarity">
    <text evidence="2">Belongs to the glycosyl hydrolase 29 family.</text>
</comment>
<dbReference type="PRINTS" id="PR00741">
    <property type="entry name" value="GLHYDRLASE29"/>
</dbReference>
<evidence type="ECO:0000256" key="3">
    <source>
        <dbReference type="ARBA" id="ARBA00012662"/>
    </source>
</evidence>
<dbReference type="PROSITE" id="PS51257">
    <property type="entry name" value="PROKAR_LIPOPROTEIN"/>
    <property type="match status" value="1"/>
</dbReference>
<sequence>MKLTKTCQAGLLSLSLLLSGMFSSCTNDDPPKPYGVLPSADQMEWQKMEYYMFIHFGPNTFTDVEWGNGKEDPKVFNPTDVDCRQWAATAKAAGMKAIILTAKHHDGFCLWPSEYSTHTVRESLWKDGKGDLLKELSEACKEYGLKFGVYLSPWDQNHPAYGTPEYNQIFANTLTEVLSNYGPIFEQWFDGANGEHEGGKKQVYDWKMFHDVVYKNQPQAIIFSDIGPGCRWMGNERGVAGETNWSRLNVEGFGPGKAAPPTDTLNIGNIHGAAWVPAETDVSIRPGWFFSPSTNDRVKSVDQLMDIYYTSVGRNSNLLLNVPPDRRGRIHPNDSTRLMEFRQTVESVFSNDLSKGAKISASKTRGNSSKFAAANLLDDNYDTYWATDDKDMTASLEIDLGQAKTFNRLVIQEYIPLGQRIQKFNVEYLNGDKWEEITTATTVGYKRILRFPTITTQKLRINIQNSLACPVLNKIGLFAAPEKLSTPVIQRSEDGLVSIKCATPEPVIYYTTDGTEPTTSSKVYKDAFKLVEGGSVKAIATIEEGKTKSEVVSVVFDIAPAKWSVVSPTTDNAARIVDGNPSSYVSIKDKEAVVVDLGDKLILKGFSYDPLKSETANNVYKYNLYTSLDGKVWTKVQSNAAFNNIKNNPIKQDVLFDKAVEAKFIKLEPLQTTATAKEYIVAELGVITK</sequence>
<comment type="caution">
    <text evidence="9">The sequence shown here is derived from an EMBL/GenBank/DDBJ whole genome shotgun (WGS) entry which is preliminary data.</text>
</comment>
<keyword evidence="5" id="KW-0378">Hydrolase</keyword>
<dbReference type="PROSITE" id="PS50022">
    <property type="entry name" value="FA58C_3"/>
    <property type="match status" value="2"/>
</dbReference>
<evidence type="ECO:0000259" key="8">
    <source>
        <dbReference type="PROSITE" id="PS50022"/>
    </source>
</evidence>
<feature type="domain" description="F5/8 type C" evidence="8">
    <location>
        <begin position="535"/>
        <end position="689"/>
    </location>
</feature>
<evidence type="ECO:0000256" key="1">
    <source>
        <dbReference type="ARBA" id="ARBA00004071"/>
    </source>
</evidence>